<evidence type="ECO:0000313" key="1">
    <source>
        <dbReference type="EMBL" id="KKW32896.1"/>
    </source>
</evidence>
<feature type="non-terminal residue" evidence="1">
    <location>
        <position position="121"/>
    </location>
</feature>
<sequence>MHFNLVFVTLVKADWWLNMRFFNLSMLILFCSLFAFPIRAATTWTVQDDGTMQSVRGITGSGDVLVAVGNTGNRMRSTDAGVSWSLLANSGSVWWHDVDPAANGDFLAVGESGAYAYSDDD</sequence>
<comment type="caution">
    <text evidence="1">The sequence shown here is derived from an EMBL/GenBank/DDBJ whole genome shotgun (WGS) entry which is preliminary data.</text>
</comment>
<proteinExistence type="predicted"/>
<dbReference type="Proteomes" id="UP000034054">
    <property type="component" value="Unassembled WGS sequence"/>
</dbReference>
<protein>
    <submittedName>
        <fullName evidence="1">Uncharacterized protein</fullName>
    </submittedName>
</protein>
<accession>A0A0G1XPM8</accession>
<organism evidence="1 2">
    <name type="scientific">Candidatus Uhrbacteria bacterium GW2011_GWA2_52_8d</name>
    <dbReference type="NCBI Taxonomy" id="1618979"/>
    <lineage>
        <taxon>Bacteria</taxon>
        <taxon>Candidatus Uhriibacteriota</taxon>
    </lineage>
</organism>
<dbReference type="EMBL" id="LCRH01000014">
    <property type="protein sequence ID" value="KKW32896.1"/>
    <property type="molecule type" value="Genomic_DNA"/>
</dbReference>
<reference evidence="1 2" key="1">
    <citation type="journal article" date="2015" name="Nature">
        <title>rRNA introns, odd ribosomes, and small enigmatic genomes across a large radiation of phyla.</title>
        <authorList>
            <person name="Brown C.T."/>
            <person name="Hug L.A."/>
            <person name="Thomas B.C."/>
            <person name="Sharon I."/>
            <person name="Castelle C.J."/>
            <person name="Singh A."/>
            <person name="Wilkins M.J."/>
            <person name="Williams K.H."/>
            <person name="Banfield J.F."/>
        </authorList>
    </citation>
    <scope>NUCLEOTIDE SEQUENCE [LARGE SCALE GENOMIC DNA]</scope>
</reference>
<dbReference type="SUPFAM" id="SSF110296">
    <property type="entry name" value="Oligoxyloglucan reducing end-specific cellobiohydrolase"/>
    <property type="match status" value="1"/>
</dbReference>
<dbReference type="AlphaFoldDB" id="A0A0G1XPM8"/>
<gene>
    <name evidence="1" type="ORF">UY76_C0014G0009</name>
</gene>
<name>A0A0G1XPM8_9BACT</name>
<evidence type="ECO:0000313" key="2">
    <source>
        <dbReference type="Proteomes" id="UP000034054"/>
    </source>
</evidence>